<keyword evidence="3" id="KW-1185">Reference proteome</keyword>
<feature type="transmembrane region" description="Helical" evidence="1">
    <location>
        <begin position="185"/>
        <end position="211"/>
    </location>
</feature>
<protein>
    <submittedName>
        <fullName evidence="2">Uncharacterized protein</fullName>
    </submittedName>
</protein>
<sequence>MSAMAFAVGVSGACGVGAWGTRASRAVGIGADAAARGLASCARSGGAQPARAAVRAAPPRAQADQAASEVSNAVSADAASSKGAQQAPLKRAAVLRNFLLFAFYFVALMGVVGRATMEKSLPHERIILVALAVILPDLARFSFVGMSISPNALRKARNPNNVDAELFPRHYALCTLTTSLKLIGFYLAAFLNVPLGAFVVILGQCVVNGFIQLRLVNGKLFQLRRQDRSGALLMELVMLVMLACVSFNQFPIMMASLFLSMATAYWLGKYDCQLFA</sequence>
<feature type="transmembrane region" description="Helical" evidence="1">
    <location>
        <begin position="98"/>
        <end position="115"/>
    </location>
</feature>
<dbReference type="OrthoDB" id="12633at2759"/>
<dbReference type="AlphaFoldDB" id="A0A5J4Z441"/>
<reference evidence="3" key="1">
    <citation type="journal article" date="2019" name="Nat. Commun.">
        <title>Expansion of phycobilisome linker gene families in mesophilic red algae.</title>
        <authorList>
            <person name="Lee J."/>
            <person name="Kim D."/>
            <person name="Bhattacharya D."/>
            <person name="Yoon H.S."/>
        </authorList>
    </citation>
    <scope>NUCLEOTIDE SEQUENCE [LARGE SCALE GENOMIC DNA]</scope>
    <source>
        <strain evidence="3">CCMP 1328</strain>
    </source>
</reference>
<keyword evidence="1" id="KW-1133">Transmembrane helix</keyword>
<proteinExistence type="predicted"/>
<feature type="transmembrane region" description="Helical" evidence="1">
    <location>
        <begin position="232"/>
        <end position="259"/>
    </location>
</feature>
<comment type="caution">
    <text evidence="2">The sequence shown here is derived from an EMBL/GenBank/DDBJ whole genome shotgun (WGS) entry which is preliminary data.</text>
</comment>
<keyword evidence="1" id="KW-0812">Transmembrane</keyword>
<keyword evidence="1" id="KW-0472">Membrane</keyword>
<evidence type="ECO:0000313" key="3">
    <source>
        <dbReference type="Proteomes" id="UP000324585"/>
    </source>
</evidence>
<dbReference type="EMBL" id="VRMN01000001">
    <property type="protein sequence ID" value="KAA8498085.1"/>
    <property type="molecule type" value="Genomic_DNA"/>
</dbReference>
<accession>A0A5J4Z441</accession>
<evidence type="ECO:0000313" key="2">
    <source>
        <dbReference type="EMBL" id="KAA8498085.1"/>
    </source>
</evidence>
<feature type="transmembrane region" description="Helical" evidence="1">
    <location>
        <begin position="127"/>
        <end position="148"/>
    </location>
</feature>
<dbReference type="Proteomes" id="UP000324585">
    <property type="component" value="Unassembled WGS sequence"/>
</dbReference>
<organism evidence="2 3">
    <name type="scientific">Porphyridium purpureum</name>
    <name type="common">Red alga</name>
    <name type="synonym">Porphyridium cruentum</name>
    <dbReference type="NCBI Taxonomy" id="35688"/>
    <lineage>
        <taxon>Eukaryota</taxon>
        <taxon>Rhodophyta</taxon>
        <taxon>Bangiophyceae</taxon>
        <taxon>Porphyridiales</taxon>
        <taxon>Porphyridiaceae</taxon>
        <taxon>Porphyridium</taxon>
    </lineage>
</organism>
<name>A0A5J4Z441_PORPP</name>
<evidence type="ECO:0000256" key="1">
    <source>
        <dbReference type="SAM" id="Phobius"/>
    </source>
</evidence>
<gene>
    <name evidence="2" type="ORF">FVE85_5670</name>
</gene>